<proteinExistence type="inferred from homology"/>
<dbReference type="PANTHER" id="PTHR45850:SF2">
    <property type="entry name" value="SORTING NEXIN-5-LIKE"/>
    <property type="match status" value="1"/>
</dbReference>
<protein>
    <recommendedName>
        <fullName evidence="3">PX domain-containing protein</fullName>
    </recommendedName>
</protein>
<name>E9GBI4_DAPPU</name>
<dbReference type="AlphaFoldDB" id="E9GBI4"/>
<organism evidence="4 5">
    <name type="scientific">Daphnia pulex</name>
    <name type="common">Water flea</name>
    <dbReference type="NCBI Taxonomy" id="6669"/>
    <lineage>
        <taxon>Eukaryota</taxon>
        <taxon>Metazoa</taxon>
        <taxon>Ecdysozoa</taxon>
        <taxon>Arthropoda</taxon>
        <taxon>Crustacea</taxon>
        <taxon>Branchiopoda</taxon>
        <taxon>Diplostraca</taxon>
        <taxon>Cladocera</taxon>
        <taxon>Anomopoda</taxon>
        <taxon>Daphniidae</taxon>
        <taxon>Daphnia</taxon>
    </lineage>
</organism>
<evidence type="ECO:0000313" key="4">
    <source>
        <dbReference type="EMBL" id="EFX83147.1"/>
    </source>
</evidence>
<evidence type="ECO:0000256" key="1">
    <source>
        <dbReference type="ARBA" id="ARBA00010883"/>
    </source>
</evidence>
<feature type="region of interest" description="Disordered" evidence="2">
    <location>
        <begin position="17"/>
        <end position="47"/>
    </location>
</feature>
<feature type="compositionally biased region" description="Low complexity" evidence="2">
    <location>
        <begin position="32"/>
        <end position="43"/>
    </location>
</feature>
<gene>
    <name evidence="4" type="ORF">DAPPUDRAFT_240424</name>
</gene>
<dbReference type="STRING" id="6669.E9GBI4"/>
<feature type="domain" description="PX" evidence="3">
    <location>
        <begin position="51"/>
        <end position="164"/>
    </location>
</feature>
<dbReference type="HOGENOM" id="CLU_704500_0_0_1"/>
<dbReference type="InParanoid" id="E9GBI4"/>
<dbReference type="Pfam" id="PF00787">
    <property type="entry name" value="PX"/>
    <property type="match status" value="1"/>
</dbReference>
<dbReference type="Gene3D" id="1.20.1270.60">
    <property type="entry name" value="Arfaptin homology (AH) domain/BAR domain"/>
    <property type="match status" value="1"/>
</dbReference>
<dbReference type="PhylomeDB" id="E9GBI4"/>
<dbReference type="GO" id="GO:0035091">
    <property type="term" value="F:phosphatidylinositol binding"/>
    <property type="evidence" value="ECO:0007669"/>
    <property type="project" value="InterPro"/>
</dbReference>
<dbReference type="PANTHER" id="PTHR45850">
    <property type="entry name" value="SORTING NEXIN FAMILY MEMBER"/>
    <property type="match status" value="1"/>
</dbReference>
<dbReference type="EMBL" id="GL732538">
    <property type="protein sequence ID" value="EFX83147.1"/>
    <property type="molecule type" value="Genomic_DNA"/>
</dbReference>
<accession>E9GBI4</accession>
<sequence length="392" mass="44495">MDGSITNANELAYKEQSCLAQDAGSENESVQTGTSGSSSSASSPMPVEDLGPVFEVKGIRATTDSSVLTFRISRLDDPENRDSWWEVTRSAEEFEAFNRLILDCQKFGGMIFPPLPPPVESKYEESFLEAPIIHRKQVERYLQLVSSHPILGRSQALADFLSPTYVMAEKSGRKGFFSKIAESFSGSSQPAKVPHRDIEEFFQNERDWSANYSVHLKTTLNAVLTVIYSEKKIIGQLKHLCTALSMNAPSCYQQETGLIHHRLHSKMADSFLNIQDLTEDGLQRGLCDFYCIWDLYLQYLANEQLMLNRRTALLINYENCNRNWDKAKAHKRDEWAPLMAHEHYAIAQNERKNARRLARRIPRTPPFRAEERNHRVSGMEPTTTADADAVAI</sequence>
<dbReference type="eggNOG" id="KOG1660">
    <property type="taxonomic scope" value="Eukaryota"/>
</dbReference>
<dbReference type="OrthoDB" id="9976382at2759"/>
<dbReference type="KEGG" id="dpx:DAPPUDRAFT_240424"/>
<reference evidence="4 5" key="1">
    <citation type="journal article" date="2011" name="Science">
        <title>The ecoresponsive genome of Daphnia pulex.</title>
        <authorList>
            <person name="Colbourne J.K."/>
            <person name="Pfrender M.E."/>
            <person name="Gilbert D."/>
            <person name="Thomas W.K."/>
            <person name="Tucker A."/>
            <person name="Oakley T.H."/>
            <person name="Tokishita S."/>
            <person name="Aerts A."/>
            <person name="Arnold G.J."/>
            <person name="Basu M.K."/>
            <person name="Bauer D.J."/>
            <person name="Caceres C.E."/>
            <person name="Carmel L."/>
            <person name="Casola C."/>
            <person name="Choi J.H."/>
            <person name="Detter J.C."/>
            <person name="Dong Q."/>
            <person name="Dusheyko S."/>
            <person name="Eads B.D."/>
            <person name="Frohlich T."/>
            <person name="Geiler-Samerotte K.A."/>
            <person name="Gerlach D."/>
            <person name="Hatcher P."/>
            <person name="Jogdeo S."/>
            <person name="Krijgsveld J."/>
            <person name="Kriventseva E.V."/>
            <person name="Kultz D."/>
            <person name="Laforsch C."/>
            <person name="Lindquist E."/>
            <person name="Lopez J."/>
            <person name="Manak J.R."/>
            <person name="Muller J."/>
            <person name="Pangilinan J."/>
            <person name="Patwardhan R.P."/>
            <person name="Pitluck S."/>
            <person name="Pritham E.J."/>
            <person name="Rechtsteiner A."/>
            <person name="Rho M."/>
            <person name="Rogozin I.B."/>
            <person name="Sakarya O."/>
            <person name="Salamov A."/>
            <person name="Schaack S."/>
            <person name="Shapiro H."/>
            <person name="Shiga Y."/>
            <person name="Skalitzky C."/>
            <person name="Smith Z."/>
            <person name="Souvorov A."/>
            <person name="Sung W."/>
            <person name="Tang Z."/>
            <person name="Tsuchiya D."/>
            <person name="Tu H."/>
            <person name="Vos H."/>
            <person name="Wang M."/>
            <person name="Wolf Y.I."/>
            <person name="Yamagata H."/>
            <person name="Yamada T."/>
            <person name="Ye Y."/>
            <person name="Shaw J.R."/>
            <person name="Andrews J."/>
            <person name="Crease T.J."/>
            <person name="Tang H."/>
            <person name="Lucas S.M."/>
            <person name="Robertson H.M."/>
            <person name="Bork P."/>
            <person name="Koonin E.V."/>
            <person name="Zdobnov E.M."/>
            <person name="Grigoriev I.V."/>
            <person name="Lynch M."/>
            <person name="Boore J.L."/>
        </authorList>
    </citation>
    <scope>NUCLEOTIDE SEQUENCE [LARGE SCALE GENOMIC DNA]</scope>
</reference>
<evidence type="ECO:0000259" key="3">
    <source>
        <dbReference type="SMART" id="SM00312"/>
    </source>
</evidence>
<dbReference type="Proteomes" id="UP000000305">
    <property type="component" value="Unassembled WGS sequence"/>
</dbReference>
<keyword evidence="5" id="KW-1185">Reference proteome</keyword>
<dbReference type="Gene3D" id="3.30.1520.10">
    <property type="entry name" value="Phox-like domain"/>
    <property type="match status" value="1"/>
</dbReference>
<dbReference type="InterPro" id="IPR001683">
    <property type="entry name" value="PX_dom"/>
</dbReference>
<dbReference type="CDD" id="cd06093">
    <property type="entry name" value="PX_domain"/>
    <property type="match status" value="1"/>
</dbReference>
<dbReference type="InterPro" id="IPR027267">
    <property type="entry name" value="AH/BAR_dom_sf"/>
</dbReference>
<dbReference type="OMA" id="NERDWSA"/>
<dbReference type="InterPro" id="IPR036871">
    <property type="entry name" value="PX_dom_sf"/>
</dbReference>
<feature type="compositionally biased region" description="Basic residues" evidence="2">
    <location>
        <begin position="353"/>
        <end position="362"/>
    </location>
</feature>
<comment type="similarity">
    <text evidence="1">Belongs to the sorting nexin family.</text>
</comment>
<evidence type="ECO:0000256" key="2">
    <source>
        <dbReference type="SAM" id="MobiDB-lite"/>
    </source>
</evidence>
<dbReference type="SMART" id="SM00312">
    <property type="entry name" value="PX"/>
    <property type="match status" value="1"/>
</dbReference>
<feature type="region of interest" description="Disordered" evidence="2">
    <location>
        <begin position="351"/>
        <end position="392"/>
    </location>
</feature>
<evidence type="ECO:0000313" key="5">
    <source>
        <dbReference type="Proteomes" id="UP000000305"/>
    </source>
</evidence>
<dbReference type="SUPFAM" id="SSF64268">
    <property type="entry name" value="PX domain"/>
    <property type="match status" value="1"/>
</dbReference>